<evidence type="ECO:0000313" key="2">
    <source>
        <dbReference type="Proteomes" id="UP000634136"/>
    </source>
</evidence>
<evidence type="ECO:0000313" key="1">
    <source>
        <dbReference type="EMBL" id="KAF7833009.1"/>
    </source>
</evidence>
<reference evidence="1" key="1">
    <citation type="submission" date="2020-09" db="EMBL/GenBank/DDBJ databases">
        <title>Genome-Enabled Discovery of Anthraquinone Biosynthesis in Senna tora.</title>
        <authorList>
            <person name="Kang S.-H."/>
            <person name="Pandey R.P."/>
            <person name="Lee C.-M."/>
            <person name="Sim J.-S."/>
            <person name="Jeong J.-T."/>
            <person name="Choi B.-S."/>
            <person name="Jung M."/>
            <person name="Ginzburg D."/>
            <person name="Zhao K."/>
            <person name="Won S.Y."/>
            <person name="Oh T.-J."/>
            <person name="Yu Y."/>
            <person name="Kim N.-H."/>
            <person name="Lee O.R."/>
            <person name="Lee T.-H."/>
            <person name="Bashyal P."/>
            <person name="Kim T.-S."/>
            <person name="Lee W.-H."/>
            <person name="Kawkins C."/>
            <person name="Kim C.-K."/>
            <person name="Kim J.S."/>
            <person name="Ahn B.O."/>
            <person name="Rhee S.Y."/>
            <person name="Sohng J.K."/>
        </authorList>
    </citation>
    <scope>NUCLEOTIDE SEQUENCE</scope>
    <source>
        <tissue evidence="1">Leaf</tissue>
    </source>
</reference>
<comment type="caution">
    <text evidence="1">The sequence shown here is derived from an EMBL/GenBank/DDBJ whole genome shotgun (WGS) entry which is preliminary data.</text>
</comment>
<dbReference type="AlphaFoldDB" id="A0A835C5H1"/>
<name>A0A835C5H1_9FABA</name>
<keyword evidence="2" id="KW-1185">Reference proteome</keyword>
<organism evidence="1 2">
    <name type="scientific">Senna tora</name>
    <dbReference type="NCBI Taxonomy" id="362788"/>
    <lineage>
        <taxon>Eukaryota</taxon>
        <taxon>Viridiplantae</taxon>
        <taxon>Streptophyta</taxon>
        <taxon>Embryophyta</taxon>
        <taxon>Tracheophyta</taxon>
        <taxon>Spermatophyta</taxon>
        <taxon>Magnoliopsida</taxon>
        <taxon>eudicotyledons</taxon>
        <taxon>Gunneridae</taxon>
        <taxon>Pentapetalae</taxon>
        <taxon>rosids</taxon>
        <taxon>fabids</taxon>
        <taxon>Fabales</taxon>
        <taxon>Fabaceae</taxon>
        <taxon>Caesalpinioideae</taxon>
        <taxon>Cassia clade</taxon>
        <taxon>Senna</taxon>
    </lineage>
</organism>
<sequence length="139" mass="16372">MGLVIAWRVCQVLSNHILNRKLGLNLKRIQDVHVKRVVAQVSQTNRFTLYFGIQVDLMLEWDSRSHGRNLSGFNARMALVTAWKVDRFALYLRFRVDFKLESDLRSRRRNPSGFNARMGLVIAWKVSQTDRFALYWESE</sequence>
<proteinExistence type="predicted"/>
<dbReference type="Proteomes" id="UP000634136">
    <property type="component" value="Unassembled WGS sequence"/>
</dbReference>
<accession>A0A835C5H1</accession>
<gene>
    <name evidence="1" type="ORF">G2W53_015342</name>
</gene>
<protein>
    <submittedName>
        <fullName evidence="1">Uncharacterized protein</fullName>
    </submittedName>
</protein>
<dbReference type="EMBL" id="JAAIUW010000005">
    <property type="protein sequence ID" value="KAF7833009.1"/>
    <property type="molecule type" value="Genomic_DNA"/>
</dbReference>